<name>A0ABS1WRC5_9GAMM</name>
<accession>A0ABS1WRC5</accession>
<evidence type="ECO:0000256" key="1">
    <source>
        <dbReference type="SAM" id="SignalP"/>
    </source>
</evidence>
<organism evidence="2 3">
    <name type="scientific">Steroidobacter gossypii</name>
    <dbReference type="NCBI Taxonomy" id="2805490"/>
    <lineage>
        <taxon>Bacteria</taxon>
        <taxon>Pseudomonadati</taxon>
        <taxon>Pseudomonadota</taxon>
        <taxon>Gammaproteobacteria</taxon>
        <taxon>Steroidobacterales</taxon>
        <taxon>Steroidobacteraceae</taxon>
        <taxon>Steroidobacter</taxon>
    </lineage>
</organism>
<feature type="signal peptide" evidence="1">
    <location>
        <begin position="1"/>
        <end position="31"/>
    </location>
</feature>
<dbReference type="RefSeq" id="WP_203165486.1">
    <property type="nucleotide sequence ID" value="NZ_JAEVLS010000001.1"/>
</dbReference>
<dbReference type="PANTHER" id="PTHR37953:SF1">
    <property type="entry name" value="UPF0127 PROTEIN MJ1496"/>
    <property type="match status" value="1"/>
</dbReference>
<proteinExistence type="predicted"/>
<dbReference type="InterPro" id="IPR003795">
    <property type="entry name" value="DUF192"/>
</dbReference>
<feature type="chain" id="PRO_5045362783" evidence="1">
    <location>
        <begin position="32"/>
        <end position="171"/>
    </location>
</feature>
<dbReference type="Pfam" id="PF02643">
    <property type="entry name" value="DUF192"/>
    <property type="match status" value="1"/>
</dbReference>
<dbReference type="InterPro" id="IPR038695">
    <property type="entry name" value="Saro_0823-like_sf"/>
</dbReference>
<dbReference type="PANTHER" id="PTHR37953">
    <property type="entry name" value="UPF0127 PROTEIN MJ1496"/>
    <property type="match status" value="1"/>
</dbReference>
<keyword evidence="1" id="KW-0732">Signal</keyword>
<sequence>MIRHTKYFGALLATAAALLWLAIVGLSTARADDAAVAQLDRHFPRSSLQIATPDARLHKFDVWVADDDARRARGLMFVTKMPDQQGMLFIYPKAQPIAMWMKNTHIPLDMLFVRADGRVARVVENTTPMSTKTIESGEPVLAVIELNGGVAKRNNIRVGAQVIHPVFSTQP</sequence>
<evidence type="ECO:0000313" key="2">
    <source>
        <dbReference type="EMBL" id="MBM0103520.1"/>
    </source>
</evidence>
<evidence type="ECO:0000313" key="3">
    <source>
        <dbReference type="Proteomes" id="UP000661077"/>
    </source>
</evidence>
<dbReference type="Proteomes" id="UP000661077">
    <property type="component" value="Unassembled WGS sequence"/>
</dbReference>
<reference evidence="2 3" key="1">
    <citation type="journal article" date="2021" name="Int. J. Syst. Evol. Microbiol.">
        <title>Steroidobacter gossypii sp. nov., isolated from soil of cotton cropping field.</title>
        <authorList>
            <person name="Huang R."/>
            <person name="Yang S."/>
            <person name="Zhen C."/>
            <person name="Liu W."/>
        </authorList>
    </citation>
    <scope>NUCLEOTIDE SEQUENCE [LARGE SCALE GENOMIC DNA]</scope>
    <source>
        <strain evidence="2 3">S1-65</strain>
    </source>
</reference>
<keyword evidence="3" id="KW-1185">Reference proteome</keyword>
<dbReference type="EMBL" id="JAEVLS010000001">
    <property type="protein sequence ID" value="MBM0103520.1"/>
    <property type="molecule type" value="Genomic_DNA"/>
</dbReference>
<protein>
    <submittedName>
        <fullName evidence="2">DUF192 domain-containing protein</fullName>
    </submittedName>
</protein>
<dbReference type="Gene3D" id="2.60.120.1140">
    <property type="entry name" value="Protein of unknown function DUF192"/>
    <property type="match status" value="1"/>
</dbReference>
<comment type="caution">
    <text evidence="2">The sequence shown here is derived from an EMBL/GenBank/DDBJ whole genome shotgun (WGS) entry which is preliminary data.</text>
</comment>
<gene>
    <name evidence="2" type="ORF">JM946_02140</name>
</gene>